<dbReference type="PROSITE" id="PS00587">
    <property type="entry name" value="GLYCOSYL_HYDROL_F17"/>
    <property type="match status" value="1"/>
</dbReference>
<dbReference type="FunFam" id="1.20.58.1040:FF:000003">
    <property type="entry name" value="glucan endo-1,3-beta-glucosidase 7"/>
    <property type="match status" value="1"/>
</dbReference>
<proteinExistence type="inferred from homology"/>
<evidence type="ECO:0000256" key="11">
    <source>
        <dbReference type="SAM" id="SignalP"/>
    </source>
</evidence>
<feature type="signal peptide" evidence="11">
    <location>
        <begin position="1"/>
        <end position="23"/>
    </location>
</feature>
<dbReference type="FunFam" id="3.20.20.80:FF:000002">
    <property type="entry name" value="Glucan endo-1,3-beta-glucosidase 3"/>
    <property type="match status" value="1"/>
</dbReference>
<evidence type="ECO:0000256" key="8">
    <source>
        <dbReference type="ARBA" id="ARBA00023295"/>
    </source>
</evidence>
<protein>
    <recommendedName>
        <fullName evidence="3">glucan endo-1,3-beta-D-glucosidase</fullName>
        <ecNumber evidence="3">3.2.1.39</ecNumber>
    </recommendedName>
</protein>
<accession>A0A7J7L5A6</accession>
<feature type="domain" description="X8" evidence="12">
    <location>
        <begin position="365"/>
        <end position="449"/>
    </location>
</feature>
<feature type="chain" id="PRO_5029675689" description="glucan endo-1,3-beta-D-glucosidase" evidence="11">
    <location>
        <begin position="24"/>
        <end position="451"/>
    </location>
</feature>
<evidence type="ECO:0000313" key="14">
    <source>
        <dbReference type="Proteomes" id="UP000541444"/>
    </source>
</evidence>
<dbReference type="GO" id="GO:0042973">
    <property type="term" value="F:glucan endo-1,3-beta-D-glucosidase activity"/>
    <property type="evidence" value="ECO:0007669"/>
    <property type="project" value="UniProtKB-EC"/>
</dbReference>
<dbReference type="InterPro" id="IPR017853">
    <property type="entry name" value="GH"/>
</dbReference>
<evidence type="ECO:0000256" key="2">
    <source>
        <dbReference type="ARBA" id="ARBA00008773"/>
    </source>
</evidence>
<evidence type="ECO:0000256" key="1">
    <source>
        <dbReference type="ARBA" id="ARBA00000382"/>
    </source>
</evidence>
<comment type="catalytic activity">
    <reaction evidence="1">
        <text>Hydrolysis of (1-&gt;3)-beta-D-glucosidic linkages in (1-&gt;3)-beta-D-glucans.</text>
        <dbReference type="EC" id="3.2.1.39"/>
    </reaction>
</comment>
<gene>
    <name evidence="13" type="ORF">GIB67_040491</name>
</gene>
<dbReference type="GO" id="GO:0005975">
    <property type="term" value="P:carbohydrate metabolic process"/>
    <property type="evidence" value="ECO:0007669"/>
    <property type="project" value="InterPro"/>
</dbReference>
<comment type="similarity">
    <text evidence="2 9">Belongs to the glycosyl hydrolase 17 family.</text>
</comment>
<keyword evidence="5 10" id="KW-0378">Hydrolase</keyword>
<dbReference type="OrthoDB" id="1938138at2759"/>
<keyword evidence="14" id="KW-1185">Reference proteome</keyword>
<evidence type="ECO:0000256" key="6">
    <source>
        <dbReference type="ARBA" id="ARBA00022821"/>
    </source>
</evidence>
<evidence type="ECO:0000313" key="13">
    <source>
        <dbReference type="EMBL" id="KAF6137783.1"/>
    </source>
</evidence>
<dbReference type="InterPro" id="IPR044965">
    <property type="entry name" value="Glyco_hydro_17_plant"/>
</dbReference>
<dbReference type="EMBL" id="JACGCM010002624">
    <property type="protein sequence ID" value="KAF6137783.1"/>
    <property type="molecule type" value="Genomic_DNA"/>
</dbReference>
<keyword evidence="6" id="KW-0611">Plant defense</keyword>
<keyword evidence="8 10" id="KW-0326">Glycosidase</keyword>
<dbReference type="InterPro" id="IPR012946">
    <property type="entry name" value="X8"/>
</dbReference>
<dbReference type="Pfam" id="PF07983">
    <property type="entry name" value="X8"/>
    <property type="match status" value="1"/>
</dbReference>
<evidence type="ECO:0000256" key="5">
    <source>
        <dbReference type="ARBA" id="ARBA00022801"/>
    </source>
</evidence>
<evidence type="ECO:0000256" key="7">
    <source>
        <dbReference type="ARBA" id="ARBA00023157"/>
    </source>
</evidence>
<evidence type="ECO:0000256" key="4">
    <source>
        <dbReference type="ARBA" id="ARBA00022729"/>
    </source>
</evidence>
<dbReference type="SUPFAM" id="SSF51445">
    <property type="entry name" value="(Trans)glycosidases"/>
    <property type="match status" value="1"/>
</dbReference>
<dbReference type="Gene3D" id="1.20.58.1040">
    <property type="match status" value="1"/>
</dbReference>
<name>A0A7J7L5A6_9MAGN</name>
<sequence length="451" mass="48879">MKTSLSLSLSSLLILLLLKHSFAAYPIGVNYGTLANNLPSPSQVATFIKQHTSIDKVKIFDTNPEILKAFAKTGVAVTVTVGNGDIPELAKVENARAWVAKHVSPFHPETKINRIAVGNEIMATADKNLIAHMLPAMRSLHKALKEAGINDVQVSTPHSLGILTSSEPPSSGRFRLGYDKVIFAPMLQFLRETKSPFMINPYPYFGFSEKTLNYALFKPNAGIHDKVTGITYTNMFDAQLDAVYSAMKSLGYGDVDIVVAETGWPSLGEAHQPNANLQNAISFNGNLVKHVNSGNGTPLMPKRKFEVFIFSLFNENLKPGSNAERNFGLFRPDLTPVYDVGIMNGGGHHRGRTPVTSAPSGSGKTWCVPKSGASDAALQANIDYVCSKGVDCKPIQEGGACFQPNTIKSHASYIMNAYYHSSGARDYNCNFSGSGNIVNSDPSYNTCKYTS</sequence>
<evidence type="ECO:0000256" key="9">
    <source>
        <dbReference type="RuleBase" id="RU004335"/>
    </source>
</evidence>
<dbReference type="Gene3D" id="3.20.20.80">
    <property type="entry name" value="Glycosidases"/>
    <property type="match status" value="1"/>
</dbReference>
<dbReference type="SMART" id="SM00768">
    <property type="entry name" value="X8"/>
    <property type="match status" value="1"/>
</dbReference>
<evidence type="ECO:0000259" key="12">
    <source>
        <dbReference type="SMART" id="SM00768"/>
    </source>
</evidence>
<dbReference type="InterPro" id="IPR000490">
    <property type="entry name" value="Glyco_hydro_17"/>
</dbReference>
<dbReference type="EC" id="3.2.1.39" evidence="3"/>
<dbReference type="GO" id="GO:0006952">
    <property type="term" value="P:defense response"/>
    <property type="evidence" value="ECO:0007669"/>
    <property type="project" value="UniProtKB-KW"/>
</dbReference>
<evidence type="ECO:0000256" key="3">
    <source>
        <dbReference type="ARBA" id="ARBA00012780"/>
    </source>
</evidence>
<organism evidence="13 14">
    <name type="scientific">Kingdonia uniflora</name>
    <dbReference type="NCBI Taxonomy" id="39325"/>
    <lineage>
        <taxon>Eukaryota</taxon>
        <taxon>Viridiplantae</taxon>
        <taxon>Streptophyta</taxon>
        <taxon>Embryophyta</taxon>
        <taxon>Tracheophyta</taxon>
        <taxon>Spermatophyta</taxon>
        <taxon>Magnoliopsida</taxon>
        <taxon>Ranunculales</taxon>
        <taxon>Circaeasteraceae</taxon>
        <taxon>Kingdonia</taxon>
    </lineage>
</organism>
<dbReference type="Proteomes" id="UP000541444">
    <property type="component" value="Unassembled WGS sequence"/>
</dbReference>
<dbReference type="PANTHER" id="PTHR32227">
    <property type="entry name" value="GLUCAN ENDO-1,3-BETA-GLUCOSIDASE BG1-RELATED-RELATED"/>
    <property type="match status" value="1"/>
</dbReference>
<keyword evidence="7" id="KW-1015">Disulfide bond</keyword>
<comment type="caution">
    <text evidence="13">The sequence shown here is derived from an EMBL/GenBank/DDBJ whole genome shotgun (WGS) entry which is preliminary data.</text>
</comment>
<reference evidence="13 14" key="1">
    <citation type="journal article" date="2020" name="IScience">
        <title>Genome Sequencing of the Endangered Kingdonia uniflora (Circaeasteraceae, Ranunculales) Reveals Potential Mechanisms of Evolutionary Specialization.</title>
        <authorList>
            <person name="Sun Y."/>
            <person name="Deng T."/>
            <person name="Zhang A."/>
            <person name="Moore M.J."/>
            <person name="Landis J.B."/>
            <person name="Lin N."/>
            <person name="Zhang H."/>
            <person name="Zhang X."/>
            <person name="Huang J."/>
            <person name="Zhang X."/>
            <person name="Sun H."/>
            <person name="Wang H."/>
        </authorList>
    </citation>
    <scope>NUCLEOTIDE SEQUENCE [LARGE SCALE GENOMIC DNA]</scope>
    <source>
        <strain evidence="13">TB1705</strain>
        <tissue evidence="13">Leaf</tissue>
    </source>
</reference>
<evidence type="ECO:0000256" key="10">
    <source>
        <dbReference type="RuleBase" id="RU004336"/>
    </source>
</evidence>
<dbReference type="Pfam" id="PF00332">
    <property type="entry name" value="Glyco_hydro_17"/>
    <property type="match status" value="1"/>
</dbReference>
<dbReference type="AlphaFoldDB" id="A0A7J7L5A6"/>
<keyword evidence="4 11" id="KW-0732">Signal</keyword>